<dbReference type="Pfam" id="PF13426">
    <property type="entry name" value="PAS_9"/>
    <property type="match status" value="1"/>
</dbReference>
<dbReference type="InterPro" id="IPR036890">
    <property type="entry name" value="HATPase_C_sf"/>
</dbReference>
<dbReference type="PRINTS" id="PR00344">
    <property type="entry name" value="BCTRLSENSOR"/>
</dbReference>
<dbReference type="InterPro" id="IPR003661">
    <property type="entry name" value="HisK_dim/P_dom"/>
</dbReference>
<dbReference type="InterPro" id="IPR000700">
    <property type="entry name" value="PAS-assoc_C"/>
</dbReference>
<evidence type="ECO:0000256" key="1">
    <source>
        <dbReference type="ARBA" id="ARBA00000085"/>
    </source>
</evidence>
<dbReference type="SUPFAM" id="SSF52172">
    <property type="entry name" value="CheY-like"/>
    <property type="match status" value="1"/>
</dbReference>
<dbReference type="InterPro" id="IPR003594">
    <property type="entry name" value="HATPase_dom"/>
</dbReference>
<dbReference type="CDD" id="cd00130">
    <property type="entry name" value="PAS"/>
    <property type="match status" value="1"/>
</dbReference>
<reference evidence="10 11" key="1">
    <citation type="submission" date="2021-03" db="EMBL/GenBank/DDBJ databases">
        <title>Genomic Encyclopedia of Type Strains, Phase III (KMG-III): the genomes of soil and plant-associated and newly described type strains.</title>
        <authorList>
            <person name="Whitman W."/>
        </authorList>
    </citation>
    <scope>NUCLEOTIDE SEQUENCE [LARGE SCALE GENOMIC DNA]</scope>
    <source>
        <strain evidence="10 11">IMMIB AFH-6</strain>
    </source>
</reference>
<evidence type="ECO:0000259" key="8">
    <source>
        <dbReference type="PROSITE" id="PS50112"/>
    </source>
</evidence>
<dbReference type="Pfam" id="PF00512">
    <property type="entry name" value="HisKA"/>
    <property type="match status" value="1"/>
</dbReference>
<dbReference type="InterPro" id="IPR011006">
    <property type="entry name" value="CheY-like_superfamily"/>
</dbReference>
<keyword evidence="3 4" id="KW-0597">Phosphoprotein</keyword>
<feature type="modified residue" description="4-aspartylphosphate" evidence="4">
    <location>
        <position position="548"/>
    </location>
</feature>
<evidence type="ECO:0000313" key="10">
    <source>
        <dbReference type="EMBL" id="MBP2295456.1"/>
    </source>
</evidence>
<dbReference type="InterPro" id="IPR000014">
    <property type="entry name" value="PAS"/>
</dbReference>
<protein>
    <recommendedName>
        <fullName evidence="2">histidine kinase</fullName>
        <ecNumber evidence="2">2.7.13.3</ecNumber>
    </recommendedName>
</protein>
<dbReference type="InterPro" id="IPR001610">
    <property type="entry name" value="PAC"/>
</dbReference>
<dbReference type="PANTHER" id="PTHR43065">
    <property type="entry name" value="SENSOR HISTIDINE KINASE"/>
    <property type="match status" value="1"/>
</dbReference>
<dbReference type="CDD" id="cd00082">
    <property type="entry name" value="HisKA"/>
    <property type="match status" value="1"/>
</dbReference>
<evidence type="ECO:0000259" key="6">
    <source>
        <dbReference type="PROSITE" id="PS50109"/>
    </source>
</evidence>
<feature type="region of interest" description="Disordered" evidence="5">
    <location>
        <begin position="1"/>
        <end position="50"/>
    </location>
</feature>
<evidence type="ECO:0000259" key="9">
    <source>
        <dbReference type="PROSITE" id="PS50113"/>
    </source>
</evidence>
<feature type="domain" description="PAC" evidence="9">
    <location>
        <begin position="143"/>
        <end position="198"/>
    </location>
</feature>
<dbReference type="Gene3D" id="3.30.565.10">
    <property type="entry name" value="Histidine kinase-like ATPase, C-terminal domain"/>
    <property type="match status" value="1"/>
</dbReference>
<dbReference type="SUPFAM" id="SSF55874">
    <property type="entry name" value="ATPase domain of HSP90 chaperone/DNA topoisomerase II/histidine kinase"/>
    <property type="match status" value="1"/>
</dbReference>
<dbReference type="PROSITE" id="PS50109">
    <property type="entry name" value="HIS_KIN"/>
    <property type="match status" value="1"/>
</dbReference>
<evidence type="ECO:0000256" key="4">
    <source>
        <dbReference type="PROSITE-ProRule" id="PRU00169"/>
    </source>
</evidence>
<dbReference type="InterPro" id="IPR036097">
    <property type="entry name" value="HisK_dim/P_sf"/>
</dbReference>
<dbReference type="PROSITE" id="PS50110">
    <property type="entry name" value="RESPONSE_REGULATORY"/>
    <property type="match status" value="1"/>
</dbReference>
<dbReference type="InterPro" id="IPR001789">
    <property type="entry name" value="Sig_transdc_resp-reg_receiver"/>
</dbReference>
<dbReference type="PROSITE" id="PS50112">
    <property type="entry name" value="PAS"/>
    <property type="match status" value="1"/>
</dbReference>
<dbReference type="InterPro" id="IPR004358">
    <property type="entry name" value="Sig_transdc_His_kin-like_C"/>
</dbReference>
<dbReference type="SMART" id="SM00387">
    <property type="entry name" value="HATPase_c"/>
    <property type="match status" value="1"/>
</dbReference>
<sequence>MTDGPDDDLQRPGPDSPGDGEPLDVQGGGQSAGLPAAGEHEGHSVTPLGNPGVLHWQKSYISRPGLEDRSSVFFAAVEMTRMPMVVADARLPDQPIVFVNRAFLDMTLYEEEEILGRNCRFLQGAETDPDTVAEVRNALREQRAIAVDILNYKRDGTPFWNALFIGPVFDESGGEQLYWFASQVDITQRRTSERSMQQAQKMEAIGQLTAGLAHDFNNLLQVIAGNLELAATRTGGDDLLKRAIENADRATQQGAKLTQHLLAFARKQRLDPKRINLNTLIVEFSDMLLQTMSDDVDLRLDLKPGLPSCTVDPVQLEMALLNVLINARDAIRGQGQGQGQGQDQRQGQGQCQAQDGVSKGGRVTVATATLALDGNAPAHHLSPGQYVVLCVHDDGPGMEPEVLRRATEPFFTTKEPGTGLGLSMVHGFVQQSNGRLEIESEAGSGTTVRMLFPVDVERAVPPQPDLVPQGAPAPDAQTILLVEDSDDVRGLAEGYLRGLGYRVLSARSGEEALAVLEARGAAQETDRESVRESVRSPGRDPVDLLFTDLVMPGGMSGLVLVQRVRERFPDMPVLLTTGYTDELASNNPASNNAASNTVFGPSVQILNKPYRRTELADRIRATLNSARSKG</sequence>
<keyword evidence="11" id="KW-1185">Reference proteome</keyword>
<dbReference type="NCBIfam" id="TIGR00229">
    <property type="entry name" value="sensory_box"/>
    <property type="match status" value="1"/>
</dbReference>
<dbReference type="PROSITE" id="PS50113">
    <property type="entry name" value="PAC"/>
    <property type="match status" value="1"/>
</dbReference>
<comment type="caution">
    <text evidence="10">The sequence shown here is derived from an EMBL/GenBank/DDBJ whole genome shotgun (WGS) entry which is preliminary data.</text>
</comment>
<gene>
    <name evidence="10" type="ORF">J2851_005266</name>
</gene>
<evidence type="ECO:0000313" key="11">
    <source>
        <dbReference type="Proteomes" id="UP000781958"/>
    </source>
</evidence>
<dbReference type="Proteomes" id="UP000781958">
    <property type="component" value="Unassembled WGS sequence"/>
</dbReference>
<feature type="domain" description="Response regulatory" evidence="7">
    <location>
        <begin position="478"/>
        <end position="623"/>
    </location>
</feature>
<feature type="region of interest" description="Disordered" evidence="5">
    <location>
        <begin position="333"/>
        <end position="358"/>
    </location>
</feature>
<dbReference type="SUPFAM" id="SSF47384">
    <property type="entry name" value="Homodimeric domain of signal transducing histidine kinase"/>
    <property type="match status" value="1"/>
</dbReference>
<evidence type="ECO:0000256" key="3">
    <source>
        <dbReference type="ARBA" id="ARBA00022553"/>
    </source>
</evidence>
<dbReference type="SMART" id="SM00388">
    <property type="entry name" value="HisKA"/>
    <property type="match status" value="1"/>
</dbReference>
<organism evidence="10 11">
    <name type="scientific">Azospirillum rugosum</name>
    <dbReference type="NCBI Taxonomy" id="416170"/>
    <lineage>
        <taxon>Bacteria</taxon>
        <taxon>Pseudomonadati</taxon>
        <taxon>Pseudomonadota</taxon>
        <taxon>Alphaproteobacteria</taxon>
        <taxon>Rhodospirillales</taxon>
        <taxon>Azospirillaceae</taxon>
        <taxon>Azospirillum</taxon>
    </lineage>
</organism>
<dbReference type="Pfam" id="PF00072">
    <property type="entry name" value="Response_reg"/>
    <property type="match status" value="1"/>
</dbReference>
<dbReference type="InterPro" id="IPR005467">
    <property type="entry name" value="His_kinase_dom"/>
</dbReference>
<name>A0ABS4SSB6_9PROT</name>
<dbReference type="RefSeq" id="WP_209769966.1">
    <property type="nucleotide sequence ID" value="NZ_JAGINP010000022.1"/>
</dbReference>
<feature type="domain" description="PAS" evidence="8">
    <location>
        <begin position="69"/>
        <end position="141"/>
    </location>
</feature>
<dbReference type="Pfam" id="PF02518">
    <property type="entry name" value="HATPase_c"/>
    <property type="match status" value="1"/>
</dbReference>
<dbReference type="Gene3D" id="3.40.50.2300">
    <property type="match status" value="1"/>
</dbReference>
<evidence type="ECO:0000259" key="7">
    <source>
        <dbReference type="PROSITE" id="PS50110"/>
    </source>
</evidence>
<dbReference type="Gene3D" id="1.10.287.130">
    <property type="match status" value="1"/>
</dbReference>
<feature type="domain" description="Histidine kinase" evidence="6">
    <location>
        <begin position="211"/>
        <end position="456"/>
    </location>
</feature>
<evidence type="ECO:0000256" key="2">
    <source>
        <dbReference type="ARBA" id="ARBA00012438"/>
    </source>
</evidence>
<dbReference type="Gene3D" id="3.30.450.20">
    <property type="entry name" value="PAS domain"/>
    <property type="match status" value="1"/>
</dbReference>
<proteinExistence type="predicted"/>
<dbReference type="SUPFAM" id="SSF55785">
    <property type="entry name" value="PYP-like sensor domain (PAS domain)"/>
    <property type="match status" value="1"/>
</dbReference>
<dbReference type="SMART" id="SM00448">
    <property type="entry name" value="REC"/>
    <property type="match status" value="1"/>
</dbReference>
<feature type="compositionally biased region" description="Low complexity" evidence="5">
    <location>
        <begin position="341"/>
        <end position="356"/>
    </location>
</feature>
<dbReference type="SMART" id="SM00086">
    <property type="entry name" value="PAC"/>
    <property type="match status" value="1"/>
</dbReference>
<dbReference type="PANTHER" id="PTHR43065:SF42">
    <property type="entry name" value="TWO-COMPONENT SENSOR PPRA"/>
    <property type="match status" value="1"/>
</dbReference>
<accession>A0ABS4SSB6</accession>
<dbReference type="InterPro" id="IPR035965">
    <property type="entry name" value="PAS-like_dom_sf"/>
</dbReference>
<comment type="catalytic activity">
    <reaction evidence="1">
        <text>ATP + protein L-histidine = ADP + protein N-phospho-L-histidine.</text>
        <dbReference type="EC" id="2.7.13.3"/>
    </reaction>
</comment>
<dbReference type="EC" id="2.7.13.3" evidence="2"/>
<dbReference type="EMBL" id="JAGINP010000022">
    <property type="protein sequence ID" value="MBP2295456.1"/>
    <property type="molecule type" value="Genomic_DNA"/>
</dbReference>
<evidence type="ECO:0000256" key="5">
    <source>
        <dbReference type="SAM" id="MobiDB-lite"/>
    </source>
</evidence>